<sequence length="104" mass="11828">MDRRVKEIQSSSMSSGNQKEKKRGDQTRNSWQRAVEAEVAAMGQYESFGFGHHQGWRNFVAAKLELSKYACLKHGSNLRLIVVSAPITFPLRENSLYRVVTTLL</sequence>
<gene>
    <name evidence="2" type="ORF">ElyMa_001809700</name>
</gene>
<feature type="compositionally biased region" description="Polar residues" evidence="1">
    <location>
        <begin position="8"/>
        <end position="17"/>
    </location>
</feature>
<proteinExistence type="predicted"/>
<organism evidence="2 3">
    <name type="scientific">Elysia marginata</name>
    <dbReference type="NCBI Taxonomy" id="1093978"/>
    <lineage>
        <taxon>Eukaryota</taxon>
        <taxon>Metazoa</taxon>
        <taxon>Spiralia</taxon>
        <taxon>Lophotrochozoa</taxon>
        <taxon>Mollusca</taxon>
        <taxon>Gastropoda</taxon>
        <taxon>Heterobranchia</taxon>
        <taxon>Euthyneura</taxon>
        <taxon>Panpulmonata</taxon>
        <taxon>Sacoglossa</taxon>
        <taxon>Placobranchoidea</taxon>
        <taxon>Plakobranchidae</taxon>
        <taxon>Elysia</taxon>
    </lineage>
</organism>
<protein>
    <submittedName>
        <fullName evidence="2">Uncharacterized protein</fullName>
    </submittedName>
</protein>
<name>A0AAV4EH94_9GAST</name>
<dbReference type="Proteomes" id="UP000762676">
    <property type="component" value="Unassembled WGS sequence"/>
</dbReference>
<evidence type="ECO:0000313" key="2">
    <source>
        <dbReference type="EMBL" id="GFR59979.1"/>
    </source>
</evidence>
<dbReference type="AlphaFoldDB" id="A0AAV4EH94"/>
<reference evidence="2 3" key="1">
    <citation type="journal article" date="2021" name="Elife">
        <title>Chloroplast acquisition without the gene transfer in kleptoplastic sea slugs, Plakobranchus ocellatus.</title>
        <authorList>
            <person name="Maeda T."/>
            <person name="Takahashi S."/>
            <person name="Yoshida T."/>
            <person name="Shimamura S."/>
            <person name="Takaki Y."/>
            <person name="Nagai Y."/>
            <person name="Toyoda A."/>
            <person name="Suzuki Y."/>
            <person name="Arimoto A."/>
            <person name="Ishii H."/>
            <person name="Satoh N."/>
            <person name="Nishiyama T."/>
            <person name="Hasebe M."/>
            <person name="Maruyama T."/>
            <person name="Minagawa J."/>
            <person name="Obokata J."/>
            <person name="Shigenobu S."/>
        </authorList>
    </citation>
    <scope>NUCLEOTIDE SEQUENCE [LARGE SCALE GENOMIC DNA]</scope>
</reference>
<dbReference type="EMBL" id="BMAT01003661">
    <property type="protein sequence ID" value="GFR59979.1"/>
    <property type="molecule type" value="Genomic_DNA"/>
</dbReference>
<feature type="region of interest" description="Disordered" evidence="1">
    <location>
        <begin position="1"/>
        <end position="31"/>
    </location>
</feature>
<keyword evidence="3" id="KW-1185">Reference proteome</keyword>
<accession>A0AAV4EH94</accession>
<comment type="caution">
    <text evidence="2">The sequence shown here is derived from an EMBL/GenBank/DDBJ whole genome shotgun (WGS) entry which is preliminary data.</text>
</comment>
<evidence type="ECO:0000256" key="1">
    <source>
        <dbReference type="SAM" id="MobiDB-lite"/>
    </source>
</evidence>
<evidence type="ECO:0000313" key="3">
    <source>
        <dbReference type="Proteomes" id="UP000762676"/>
    </source>
</evidence>